<keyword evidence="2" id="KW-1185">Reference proteome</keyword>
<feature type="compositionally biased region" description="Polar residues" evidence="1">
    <location>
        <begin position="96"/>
        <end position="105"/>
    </location>
</feature>
<proteinExistence type="predicted"/>
<evidence type="ECO:0000313" key="3">
    <source>
        <dbReference type="RefSeq" id="XP_019624301.1"/>
    </source>
</evidence>
<feature type="region of interest" description="Disordered" evidence="1">
    <location>
        <begin position="81"/>
        <end position="105"/>
    </location>
</feature>
<dbReference type="GeneID" id="109469981"/>
<organism evidence="2 3">
    <name type="scientific">Branchiostoma belcheri</name>
    <name type="common">Amphioxus</name>
    <dbReference type="NCBI Taxonomy" id="7741"/>
    <lineage>
        <taxon>Eukaryota</taxon>
        <taxon>Metazoa</taxon>
        <taxon>Chordata</taxon>
        <taxon>Cephalochordata</taxon>
        <taxon>Leptocardii</taxon>
        <taxon>Amphioxiformes</taxon>
        <taxon>Branchiostomatidae</taxon>
        <taxon>Branchiostoma</taxon>
    </lineage>
</organism>
<dbReference type="Proteomes" id="UP000515135">
    <property type="component" value="Unplaced"/>
</dbReference>
<sequence length="150" mass="16228">MCAPEYLKRDGTGMYAPEYLKGDGTGMCAPEYLKGDGTGMCAPEYLKRDGTGMCAPEFLKRDGTGMCAPQYLKGDGTGMCARSDQENESGVFRPDPTSSSFQRPTSDMNIASGCPLCDFQFEVKAAPQEQVKSSIPMFIKFVVQTNISGQ</sequence>
<dbReference type="OrthoDB" id="6499288at2759"/>
<evidence type="ECO:0000313" key="2">
    <source>
        <dbReference type="Proteomes" id="UP000515135"/>
    </source>
</evidence>
<evidence type="ECO:0000256" key="1">
    <source>
        <dbReference type="SAM" id="MobiDB-lite"/>
    </source>
</evidence>
<gene>
    <name evidence="3" type="primary">LOC109469981</name>
</gene>
<reference evidence="3" key="1">
    <citation type="submission" date="2025-08" db="UniProtKB">
        <authorList>
            <consortium name="RefSeq"/>
        </authorList>
    </citation>
    <scope>IDENTIFICATION</scope>
    <source>
        <tissue evidence="3">Gonad</tissue>
    </source>
</reference>
<dbReference type="AlphaFoldDB" id="A0A6P4Z3Z8"/>
<protein>
    <submittedName>
        <fullName evidence="3">TNF receptor-associated factor 1-like</fullName>
    </submittedName>
</protein>
<accession>A0A6P4Z3Z8</accession>
<name>A0A6P4Z3Z8_BRABE</name>
<dbReference type="RefSeq" id="XP_019624301.1">
    <property type="nucleotide sequence ID" value="XM_019768742.1"/>
</dbReference>
<dbReference type="KEGG" id="bbel:109469981"/>